<feature type="region of interest" description="Disordered" evidence="4">
    <location>
        <begin position="820"/>
        <end position="854"/>
    </location>
</feature>
<evidence type="ECO:0000259" key="5">
    <source>
        <dbReference type="SMART" id="SM00249"/>
    </source>
</evidence>
<dbReference type="SUPFAM" id="SSF57903">
    <property type="entry name" value="FYVE/PHD zinc finger"/>
    <property type="match status" value="1"/>
</dbReference>
<feature type="compositionally biased region" description="Basic and acidic residues" evidence="4">
    <location>
        <begin position="1040"/>
        <end position="1086"/>
    </location>
</feature>
<dbReference type="InterPro" id="IPR040843">
    <property type="entry name" value="RAMA"/>
</dbReference>
<dbReference type="InterPro" id="IPR031440">
    <property type="entry name" value="DUF4670"/>
</dbReference>
<dbReference type="PANTHER" id="PTHR21937:SF6">
    <property type="entry name" value="CCDC66 DOMAIN-CONTAINING PROTEIN"/>
    <property type="match status" value="1"/>
</dbReference>
<dbReference type="Pfam" id="PF18755">
    <property type="entry name" value="RAMA"/>
    <property type="match status" value="1"/>
</dbReference>
<sequence>MFWTLDSSGKEVGDARIVLTTLMDEKLLVPGPKRLYVSYYRKRVYADLLPDGSIRYKNEVYTSPVPCALHMKRTLNPTLKTDAGWSSMYSAASGESLKDIKDRLNIRKRGTNARSTGKERKAVPPSLTVKERVAQLTAALATRKAVPKCSACRKEATTDVVECSACHSKTHWKCASPALKTGGAESWFCEQCVTGQANRILEFLQQTRRVLVERIAEQKKAKEKMTTTTTMTVAVKAVEAKIDGSVAESDGCSTPVDSAKDAVDDVEKAKEAGVEAVVSVGESEEDQTNESSHNDTSVTTAECSIEPKAGMRTDRETKASEGSTQEALCEAEAAETTGQMNVTVDTVEEKERKQAAIDVPTDVPVAQEVGDNVLESDGDDPAKEIIETGQVSVTQAEETTSAEEDFLLLIDNLIAEVSSRDDRASLIANSTGATLVHLEKTHLVQLVEYGKVKILAANQLESEYDNERGGAQEDDHDDTASCNTSEVDALIEIFDLRHQILSSQSQFERTTSALAKRTEKHLRIAENEVMGLEESRTVEAMAISKMVDSINQHSSELRMCEEKIYYDEVLLKSINRRRHFIRSTNIKDRFVPSYRHSTKLMTTSSDQLLLTVLLEKLRDITEVMNEWTKMERHFVTMTSNLNKSLSLIGTKRKCTGAAVTSPPSVPLFAQIGIPPSKRLIERQIANFRMNLNSIRHNRARMRHTLSGILKIAREEHLSEEIVTRADMLYHKCRDAKTDAEEEELRLKEEAEAAAKDDGDEHTVYGRQRADDDDDASVEEPEAKKQCLNDAGHHSDTFSDIDSSSAATAAIEATLPREKKGISSLLGTEDSDGRDSHYSSAASKSCEDSEEDLEQASRAIADISSVLPDISGGNDPRTDLLNPLLSTEKPVLDASRVFTSPGQFVIPDRNGSSDKRNTLAQPPARPQPTQPAVRFSGQSQHSFSDQGFEMSNRQQLHPEHLRQERERLRIEKQCQEQDRQEQERRELEQQQLGREHQRLQQKRREQQQRVEEQRCLEEQHRSKQQHLEQQLNEQQQQRLEQQQHQETQRQQELERNETQRQEQQRQEQQRRRQDQQRLELELRRRQQEQQQQQEQKRHFQHGKSTSLPQVVPSGPPHLQMLSQQQQQQLQQQQAALQQQQHSRQLQHPLYGDIPKTILMSAGMGTSQQDVYVQQAAQMGINMHDVVRHQDSSHFVGSATSGSLRGAHYITPSEAARGAVQQTAAARTSFYGDDGQGGQLNSQDVFGSQIMTGPQRQLPDHHHMFASELQQQQQQPDQPRTTPGQEFLMGRPYRGLNDNMQHPGLNQPDENDVNMGDWGQ</sequence>
<feature type="compositionally biased region" description="Polar residues" evidence="4">
    <location>
        <begin position="289"/>
        <end position="302"/>
    </location>
</feature>
<comment type="caution">
    <text evidence="6">The sequence shown here is derived from an EMBL/GenBank/DDBJ whole genome shotgun (WGS) entry which is preliminary data.</text>
</comment>
<evidence type="ECO:0000256" key="3">
    <source>
        <dbReference type="ARBA" id="ARBA00022833"/>
    </source>
</evidence>
<evidence type="ECO:0000256" key="2">
    <source>
        <dbReference type="ARBA" id="ARBA00022771"/>
    </source>
</evidence>
<feature type="compositionally biased region" description="Basic and acidic residues" evidence="4">
    <location>
        <begin position="309"/>
        <end position="319"/>
    </location>
</feature>
<evidence type="ECO:0000313" key="6">
    <source>
        <dbReference type="EMBL" id="CAK7945033.1"/>
    </source>
</evidence>
<feature type="region of interest" description="Disordered" evidence="4">
    <location>
        <begin position="1266"/>
        <end position="1318"/>
    </location>
</feature>
<dbReference type="EMBL" id="CAKLBY020000312">
    <property type="protein sequence ID" value="CAK7945033.1"/>
    <property type="molecule type" value="Genomic_DNA"/>
</dbReference>
<dbReference type="Proteomes" id="UP001162060">
    <property type="component" value="Unassembled WGS sequence"/>
</dbReference>
<feature type="compositionally biased region" description="Basic and acidic residues" evidence="4">
    <location>
        <begin position="780"/>
        <end position="796"/>
    </location>
</feature>
<dbReference type="InterPro" id="IPR013083">
    <property type="entry name" value="Znf_RING/FYVE/PHD"/>
</dbReference>
<feature type="compositionally biased region" description="Basic and acidic residues" evidence="4">
    <location>
        <begin position="749"/>
        <end position="769"/>
    </location>
</feature>
<evidence type="ECO:0000313" key="7">
    <source>
        <dbReference type="Proteomes" id="UP001162060"/>
    </source>
</evidence>
<proteinExistence type="predicted"/>
<gene>
    <name evidence="6" type="ORF">PM001_LOCUS30183</name>
</gene>
<dbReference type="GO" id="GO:0008270">
    <property type="term" value="F:zinc ion binding"/>
    <property type="evidence" value="ECO:0007669"/>
    <property type="project" value="UniProtKB-KW"/>
</dbReference>
<feature type="region of interest" description="Disordered" evidence="4">
    <location>
        <begin position="1016"/>
        <end position="1143"/>
    </location>
</feature>
<feature type="domain" description="Zinc finger PHD-type" evidence="5">
    <location>
        <begin position="148"/>
        <end position="193"/>
    </location>
</feature>
<reference evidence="6" key="1">
    <citation type="submission" date="2024-01" db="EMBL/GenBank/DDBJ databases">
        <authorList>
            <person name="Webb A."/>
        </authorList>
    </citation>
    <scope>NUCLEOTIDE SEQUENCE</scope>
    <source>
        <strain evidence="6">Pm1</strain>
    </source>
</reference>
<feature type="compositionally biased region" description="Low complexity" evidence="4">
    <location>
        <begin position="1116"/>
        <end position="1143"/>
    </location>
</feature>
<feature type="compositionally biased region" description="Low complexity" evidence="4">
    <location>
        <begin position="1026"/>
        <end position="1039"/>
    </location>
</feature>
<dbReference type="InterPro" id="IPR019786">
    <property type="entry name" value="Zinc_finger_PHD-type_CS"/>
</dbReference>
<feature type="compositionally biased region" description="Low complexity" evidence="4">
    <location>
        <begin position="1268"/>
        <end position="1277"/>
    </location>
</feature>
<feature type="region of interest" description="Disordered" evidence="4">
    <location>
        <begin position="279"/>
        <end position="326"/>
    </location>
</feature>
<dbReference type="PANTHER" id="PTHR21937">
    <property type="entry name" value="CCDC66 DOMAIN-CONTAINING PROTEIN"/>
    <property type="match status" value="1"/>
</dbReference>
<evidence type="ECO:0000256" key="1">
    <source>
        <dbReference type="ARBA" id="ARBA00022723"/>
    </source>
</evidence>
<feature type="compositionally biased region" description="Acidic residues" evidence="4">
    <location>
        <begin position="770"/>
        <end position="779"/>
    </location>
</feature>
<feature type="region of interest" description="Disordered" evidence="4">
    <location>
        <begin position="973"/>
        <end position="1004"/>
    </location>
</feature>
<feature type="region of interest" description="Disordered" evidence="4">
    <location>
        <begin position="901"/>
        <end position="947"/>
    </location>
</feature>
<feature type="region of interest" description="Disordered" evidence="4">
    <location>
        <begin position="749"/>
        <end position="802"/>
    </location>
</feature>
<keyword evidence="3" id="KW-0862">Zinc</keyword>
<accession>A0AAV1VG25</accession>
<dbReference type="SMART" id="SM00249">
    <property type="entry name" value="PHD"/>
    <property type="match status" value="1"/>
</dbReference>
<dbReference type="InterPro" id="IPR001965">
    <property type="entry name" value="Znf_PHD"/>
</dbReference>
<protein>
    <recommendedName>
        <fullName evidence="5">Zinc finger PHD-type domain-containing protein</fullName>
    </recommendedName>
</protein>
<evidence type="ECO:0000256" key="4">
    <source>
        <dbReference type="SAM" id="MobiDB-lite"/>
    </source>
</evidence>
<organism evidence="6 7">
    <name type="scientific">Peronospora matthiolae</name>
    <dbReference type="NCBI Taxonomy" id="2874970"/>
    <lineage>
        <taxon>Eukaryota</taxon>
        <taxon>Sar</taxon>
        <taxon>Stramenopiles</taxon>
        <taxon>Oomycota</taxon>
        <taxon>Peronosporomycetes</taxon>
        <taxon>Peronosporales</taxon>
        <taxon>Peronosporaceae</taxon>
        <taxon>Peronospora</taxon>
    </lineage>
</organism>
<feature type="compositionally biased region" description="Polar residues" evidence="4">
    <location>
        <begin position="935"/>
        <end position="947"/>
    </location>
</feature>
<keyword evidence="2" id="KW-0863">Zinc-finger</keyword>
<dbReference type="Gene3D" id="3.30.40.10">
    <property type="entry name" value="Zinc/RING finger domain, C3HC4 (zinc finger)"/>
    <property type="match status" value="1"/>
</dbReference>
<dbReference type="InterPro" id="IPR011011">
    <property type="entry name" value="Znf_FYVE_PHD"/>
</dbReference>
<keyword evidence="1" id="KW-0479">Metal-binding</keyword>
<dbReference type="PROSITE" id="PS01359">
    <property type="entry name" value="ZF_PHD_1"/>
    <property type="match status" value="1"/>
</dbReference>
<name>A0AAV1VG25_9STRA</name>